<comment type="caution">
    <text evidence="1">The sequence shown here is derived from an EMBL/GenBank/DDBJ whole genome shotgun (WGS) entry which is preliminary data.</text>
</comment>
<sequence>FVCEKHQNVHLMVDTIYGSNKEKLLLMDKVVCDISNQECMLKRCPRCPDRSMLVQKELRNNDFVEELAKKMDALTSHHLISN</sequence>
<keyword evidence="2" id="KW-1185">Reference proteome</keyword>
<dbReference type="EMBL" id="LRGB01024934">
    <property type="protein sequence ID" value="KZR96437.1"/>
    <property type="molecule type" value="Genomic_DNA"/>
</dbReference>
<accession>A0A164E554</accession>
<feature type="non-terminal residue" evidence="1">
    <location>
        <position position="1"/>
    </location>
</feature>
<dbReference type="PANTHER" id="PTHR46601:SF1">
    <property type="entry name" value="ADF-H DOMAIN-CONTAINING PROTEIN"/>
    <property type="match status" value="1"/>
</dbReference>
<organism evidence="1 2">
    <name type="scientific">Daphnia magna</name>
    <dbReference type="NCBI Taxonomy" id="35525"/>
    <lineage>
        <taxon>Eukaryota</taxon>
        <taxon>Metazoa</taxon>
        <taxon>Ecdysozoa</taxon>
        <taxon>Arthropoda</taxon>
        <taxon>Crustacea</taxon>
        <taxon>Branchiopoda</taxon>
        <taxon>Diplostraca</taxon>
        <taxon>Cladocera</taxon>
        <taxon>Anomopoda</taxon>
        <taxon>Daphniidae</taxon>
        <taxon>Daphnia</taxon>
    </lineage>
</organism>
<name>A0A164E554_9CRUS</name>
<evidence type="ECO:0000313" key="2">
    <source>
        <dbReference type="Proteomes" id="UP000076858"/>
    </source>
</evidence>
<evidence type="ECO:0000313" key="1">
    <source>
        <dbReference type="EMBL" id="KZR96437.1"/>
    </source>
</evidence>
<feature type="non-terminal residue" evidence="1">
    <location>
        <position position="82"/>
    </location>
</feature>
<proteinExistence type="predicted"/>
<dbReference type="PANTHER" id="PTHR46601">
    <property type="entry name" value="ULP_PROTEASE DOMAIN-CONTAINING PROTEIN"/>
    <property type="match status" value="1"/>
</dbReference>
<reference evidence="1 2" key="1">
    <citation type="submission" date="2016-03" db="EMBL/GenBank/DDBJ databases">
        <title>EvidentialGene: Evidence-directed Construction of Genes on Genomes.</title>
        <authorList>
            <person name="Gilbert D.G."/>
            <person name="Choi J.-H."/>
            <person name="Mockaitis K."/>
            <person name="Colbourne J."/>
            <person name="Pfrender M."/>
        </authorList>
    </citation>
    <scope>NUCLEOTIDE SEQUENCE [LARGE SCALE GENOMIC DNA]</scope>
    <source>
        <strain evidence="1 2">Xinb3</strain>
        <tissue evidence="1">Complete organism</tissue>
    </source>
</reference>
<protein>
    <submittedName>
        <fullName evidence="1">Cc8L18.2-like protein</fullName>
    </submittedName>
</protein>
<gene>
    <name evidence="1" type="ORF">APZ42_009223</name>
</gene>
<dbReference type="Proteomes" id="UP000076858">
    <property type="component" value="Unassembled WGS sequence"/>
</dbReference>
<dbReference type="AlphaFoldDB" id="A0A164E554"/>